<protein>
    <recommendedName>
        <fullName evidence="2">Beta-lactamase-related domain-containing protein</fullName>
    </recommendedName>
</protein>
<proteinExistence type="predicted"/>
<gene>
    <name evidence="3" type="ordered locus">FI9785_1768</name>
</gene>
<keyword evidence="4" id="KW-1185">Reference proteome</keyword>
<dbReference type="EMBL" id="FN298497">
    <property type="protein sequence ID" value="CAX67619.1"/>
    <property type="molecule type" value="Genomic_DNA"/>
</dbReference>
<evidence type="ECO:0000256" key="1">
    <source>
        <dbReference type="ARBA" id="ARBA00022801"/>
    </source>
</evidence>
<evidence type="ECO:0000259" key="2">
    <source>
        <dbReference type="Pfam" id="PF00144"/>
    </source>
</evidence>
<dbReference type="HOGENOM" id="CLU_020027_1_0_9"/>
<dbReference type="KEGG" id="ljf:FI9785_1768"/>
<organism evidence="3 4">
    <name type="scientific">Lactobacillus johnsonii (strain FI9785)</name>
    <dbReference type="NCBI Taxonomy" id="633699"/>
    <lineage>
        <taxon>Bacteria</taxon>
        <taxon>Bacillati</taxon>
        <taxon>Bacillota</taxon>
        <taxon>Bacilli</taxon>
        <taxon>Lactobacillales</taxon>
        <taxon>Lactobacillaceae</taxon>
        <taxon>Lactobacillus</taxon>
    </lineage>
</organism>
<accession>D0R6A6</accession>
<evidence type="ECO:0000313" key="4">
    <source>
        <dbReference type="Proteomes" id="UP000002627"/>
    </source>
</evidence>
<dbReference type="PANTHER" id="PTHR43283:SF11">
    <property type="entry name" value="BETA-LACTAMASE-RELATED DOMAIN-CONTAINING PROTEIN"/>
    <property type="match status" value="1"/>
</dbReference>
<dbReference type="Proteomes" id="UP000002627">
    <property type="component" value="Chromosome"/>
</dbReference>
<dbReference type="InterPro" id="IPR050789">
    <property type="entry name" value="Diverse_Enzym_Activities"/>
</dbReference>
<keyword evidence="1" id="KW-0378">Hydrolase</keyword>
<sequence length="368" mass="42611">MCDFSLSKGHYSICVIVAFFWRNINKMKNINEISMLMRSAIENHATPGISYALEDIKNKRTETCFLGYRTYNKEVPLKDGDLYDLASLTKVVGVTSRILQLLGTKNIRLNDKVEKYLPKFDYHDITIKNLLLHNSGLPADIDNVFMYKNKADVIDAIFNQKLVYPVGTDMIYSDLNFILLGLVIEKIDHKSLDESLKIHVFEPLDMENTGYCIDKSKSHFVPTEKTRSRGLVQGVVHDETAYMLEGISGNAGLFSTISDLKKFCLMYLQKGKYKNRTIIPSQMIDDLFKYDFMGRTLGWKRWKINKRMLWHTGFTGTSIALDLDNFSFFICLTNRINPTRKNRKWIDIRKLAISLFFNSLEEIPENRK</sequence>
<dbReference type="AlphaFoldDB" id="D0R6A6"/>
<name>D0R6A6_LACJF</name>
<dbReference type="PANTHER" id="PTHR43283">
    <property type="entry name" value="BETA-LACTAMASE-RELATED"/>
    <property type="match status" value="1"/>
</dbReference>
<evidence type="ECO:0000313" key="3">
    <source>
        <dbReference type="EMBL" id="CAX67619.1"/>
    </source>
</evidence>
<dbReference type="Gene3D" id="3.40.710.10">
    <property type="entry name" value="DD-peptidase/beta-lactamase superfamily"/>
    <property type="match status" value="1"/>
</dbReference>
<dbReference type="InterPro" id="IPR001466">
    <property type="entry name" value="Beta-lactam-related"/>
</dbReference>
<dbReference type="InterPro" id="IPR012338">
    <property type="entry name" value="Beta-lactam/transpept-like"/>
</dbReference>
<feature type="domain" description="Beta-lactamase-related" evidence="2">
    <location>
        <begin position="42"/>
        <end position="345"/>
    </location>
</feature>
<dbReference type="GO" id="GO:0016787">
    <property type="term" value="F:hydrolase activity"/>
    <property type="evidence" value="ECO:0007669"/>
    <property type="project" value="UniProtKB-KW"/>
</dbReference>
<dbReference type="SUPFAM" id="SSF56601">
    <property type="entry name" value="beta-lactamase/transpeptidase-like"/>
    <property type="match status" value="1"/>
</dbReference>
<reference evidence="3 4" key="1">
    <citation type="journal article" date="2009" name="J. Bacteriol.">
        <title>Complete genome sequence of Lactobacillus johnsonii FI9785, a competitive exclusion agent against pathogens in poultry.</title>
        <authorList>
            <person name="Wegmann U."/>
            <person name="Overweg K."/>
            <person name="Horn N."/>
            <person name="Goesmann A."/>
            <person name="Narbad A."/>
            <person name="Gasson M.J."/>
            <person name="Shearman C."/>
        </authorList>
    </citation>
    <scope>NUCLEOTIDE SEQUENCE [LARGE SCALE GENOMIC DNA]</scope>
    <source>
        <strain evidence="3 4">FI9785</strain>
    </source>
</reference>
<dbReference type="Pfam" id="PF00144">
    <property type="entry name" value="Beta-lactamase"/>
    <property type="match status" value="1"/>
</dbReference>